<dbReference type="CDD" id="cd06257">
    <property type="entry name" value="DnaJ"/>
    <property type="match status" value="1"/>
</dbReference>
<evidence type="ECO:0000313" key="4">
    <source>
        <dbReference type="Proteomes" id="UP000236654"/>
    </source>
</evidence>
<dbReference type="Gene3D" id="1.10.3680.10">
    <property type="entry name" value="TerB-like"/>
    <property type="match status" value="1"/>
</dbReference>
<evidence type="ECO:0000313" key="3">
    <source>
        <dbReference type="EMBL" id="PKR79972.1"/>
    </source>
</evidence>
<dbReference type="AlphaFoldDB" id="A0A2I0R050"/>
<dbReference type="RefSeq" id="WP_101335297.1">
    <property type="nucleotide sequence ID" value="NZ_PJNI01000015.1"/>
</dbReference>
<dbReference type="PROSITE" id="PS50076">
    <property type="entry name" value="DNAJ_2"/>
    <property type="match status" value="1"/>
</dbReference>
<dbReference type="EMBL" id="PJNI01000015">
    <property type="protein sequence ID" value="PKR79972.1"/>
    <property type="molecule type" value="Genomic_DNA"/>
</dbReference>
<dbReference type="InterPro" id="IPR050817">
    <property type="entry name" value="DjlA_DnaK_co-chaperone"/>
</dbReference>
<protein>
    <submittedName>
        <fullName evidence="3">Molecular chaperone DnaJ</fullName>
    </submittedName>
</protein>
<evidence type="ECO:0000256" key="1">
    <source>
        <dbReference type="SAM" id="Phobius"/>
    </source>
</evidence>
<dbReference type="SMART" id="SM00271">
    <property type="entry name" value="DnaJ"/>
    <property type="match status" value="1"/>
</dbReference>
<dbReference type="Pfam" id="PF00226">
    <property type="entry name" value="DnaJ"/>
    <property type="match status" value="1"/>
</dbReference>
<accession>A0A2I0R050</accession>
<dbReference type="InterPro" id="IPR029024">
    <property type="entry name" value="TerB-like"/>
</dbReference>
<feature type="domain" description="J" evidence="2">
    <location>
        <begin position="201"/>
        <end position="263"/>
    </location>
</feature>
<keyword evidence="1" id="KW-1133">Transmembrane helix</keyword>
<reference evidence="3 4" key="1">
    <citation type="submission" date="2017-12" db="EMBL/GenBank/DDBJ databases">
        <title>The draft genome sequence of Brumimicrobium saltpan LHR20.</title>
        <authorList>
            <person name="Do Z.-J."/>
            <person name="Luo H.-R."/>
        </authorList>
    </citation>
    <scope>NUCLEOTIDE SEQUENCE [LARGE SCALE GENOMIC DNA]</scope>
    <source>
        <strain evidence="3 4">LHR20</strain>
    </source>
</reference>
<keyword evidence="1" id="KW-0812">Transmembrane</keyword>
<sequence>MTGYFKWIGAGLGFYLTGFRFFGAFFGFLIGTFIDNFSRAATYLNERQGQGRQQNFRSSQDIFDFYQRQTQRYDFPTMLLALSAAVMKADDKVMKSELEYVKAFLQQQFGNQFTTNHLKTLKTFIDQPQALPLQEICSDVRARTRPEVRVQLLHYLFGIAKADGSVSQVEMSVLQQLASMMGIPNMDFTSVQNMFHRDTESDYKVLGTSKDATDAEVKKAYRKMAIRYHPDKVAQMGEEYQKGAKEKFQRIQEAYESVKKERGMS</sequence>
<proteinExistence type="predicted"/>
<dbReference type="Proteomes" id="UP000236654">
    <property type="component" value="Unassembled WGS sequence"/>
</dbReference>
<dbReference type="Gene3D" id="1.10.287.110">
    <property type="entry name" value="DnaJ domain"/>
    <property type="match status" value="1"/>
</dbReference>
<dbReference type="InterPro" id="IPR007791">
    <property type="entry name" value="DjlA_N"/>
</dbReference>
<keyword evidence="4" id="KW-1185">Reference proteome</keyword>
<feature type="transmembrane region" description="Helical" evidence="1">
    <location>
        <begin position="12"/>
        <end position="34"/>
    </location>
</feature>
<dbReference type="InterPro" id="IPR036869">
    <property type="entry name" value="J_dom_sf"/>
</dbReference>
<dbReference type="PRINTS" id="PR00625">
    <property type="entry name" value="JDOMAIN"/>
</dbReference>
<comment type="caution">
    <text evidence="3">The sequence shown here is derived from an EMBL/GenBank/DDBJ whole genome shotgun (WGS) entry which is preliminary data.</text>
</comment>
<dbReference type="InterPro" id="IPR001623">
    <property type="entry name" value="DnaJ_domain"/>
</dbReference>
<keyword evidence="1" id="KW-0472">Membrane</keyword>
<gene>
    <name evidence="3" type="ORF">CW751_12140</name>
</gene>
<dbReference type="SUPFAM" id="SSF46565">
    <property type="entry name" value="Chaperone J-domain"/>
    <property type="match status" value="1"/>
</dbReference>
<evidence type="ECO:0000259" key="2">
    <source>
        <dbReference type="PROSITE" id="PS50076"/>
    </source>
</evidence>
<dbReference type="OrthoDB" id="9779622at2"/>
<dbReference type="Pfam" id="PF05099">
    <property type="entry name" value="TerB"/>
    <property type="match status" value="1"/>
</dbReference>
<name>A0A2I0R050_9FLAO</name>
<organism evidence="3 4">
    <name type="scientific">Brumimicrobium salinarum</name>
    <dbReference type="NCBI Taxonomy" id="2058658"/>
    <lineage>
        <taxon>Bacteria</taxon>
        <taxon>Pseudomonadati</taxon>
        <taxon>Bacteroidota</taxon>
        <taxon>Flavobacteriia</taxon>
        <taxon>Flavobacteriales</taxon>
        <taxon>Crocinitomicaceae</taxon>
        <taxon>Brumimicrobium</taxon>
    </lineage>
</organism>
<dbReference type="PANTHER" id="PTHR24074">
    <property type="entry name" value="CO-CHAPERONE PROTEIN DJLA"/>
    <property type="match status" value="1"/>
</dbReference>